<name>A0A0N1PBD7_LEPSE</name>
<evidence type="ECO:0000256" key="1">
    <source>
        <dbReference type="SAM" id="MobiDB-lite"/>
    </source>
</evidence>
<dbReference type="PANTHER" id="PTHR13743">
    <property type="entry name" value="BEIGE/BEACH-RELATED"/>
    <property type="match status" value="1"/>
</dbReference>
<dbReference type="SUPFAM" id="SSF49899">
    <property type="entry name" value="Concanavalin A-like lectins/glucanases"/>
    <property type="match status" value="1"/>
</dbReference>
<accession>A0A0N1PBD7</accession>
<reference evidence="2 3" key="1">
    <citation type="journal article" date="2015" name="PLoS Pathog.">
        <title>Leptomonas seymouri: Adaptations to the Dixenous Life Cycle Analyzed by Genome Sequencing, Transcriptome Profiling and Co-infection with Leishmania donovani.</title>
        <authorList>
            <person name="Kraeva N."/>
            <person name="Butenko A."/>
            <person name="Hlavacova J."/>
            <person name="Kostygov A."/>
            <person name="Myskova J."/>
            <person name="Grybchuk D."/>
            <person name="Lestinova T."/>
            <person name="Votypka J."/>
            <person name="Volf P."/>
            <person name="Opperdoes F."/>
            <person name="Flegontov P."/>
            <person name="Lukes J."/>
            <person name="Yurchenko V."/>
        </authorList>
    </citation>
    <scope>NUCLEOTIDE SEQUENCE [LARGE SCALE GENOMIC DNA]</scope>
    <source>
        <strain evidence="2 3">ATCC 30220</strain>
    </source>
</reference>
<dbReference type="PANTHER" id="PTHR13743:SF123">
    <property type="entry name" value="PROTEIN FAN"/>
    <property type="match status" value="1"/>
</dbReference>
<sequence length="1981" mass="215065">MRRLLSKESLADFAQQAAGAFRRMVSSSDGWSSRDALSSSSRIVVAACKTNTRVDTHTLEAWVDDLIMELELQSTPAGIVGTSAKDGAERPCSPAPDSSPTSGSPEGAAPSSGKIKSDTWKPLCEAALMVNLEVARVLVFSVNAKEAGVAYHKKNLVHALVQYYRSPTLSQKLRDCCALVVVGVCSSQNELMQDCLRACKNTLHDSPHDYTGRVLRVLLASLLVEVLHQFHISRHSGATEGLDKRSTAYCKSLIDSLTYAAREMQQQAATPPQTSGAVSPVTVVTPECGVETTKVATATSSAFPELNPPTPASPVTADASLSRTALPLALPTPTSSPRIPVAAVDAATSVASAAAEESTSAETALNSNLTLAASVVFLAVVGGVYRGRPELKAYFLRTYGAEYAQLWAKLASQLQHLQTTLQLSLGPSRAVATANLEPIEYWRSELLEGLIELCTEDSFTNQRAIVMMALGGTGNSGAAAASASASATTPVAATSARRVAQRGLGISPTSALVGYQYDPIPTDWEMFLSSSSFSVRQLTSALYSCTITADGADVLKAVLLQLNTKYVSAETLYRWLICTLTLLCVANPRNAVVLSEHHMLRTLIALINCNQSSVFPSSEAVTLWSCAEEAGEEEGCKRADAASSSSSSLSYSSAAVSKQVTMSLTPPNTLNVNTTQLTFCFLDTLTSTTFTKDTVTMLFNGIKDMYSVTSSQTDVDVVENVLYGLCKAFIPRPLLFFPGDGCVTWRLKQIFTRGSGYSFSAWIFPTCVWDGGSCLYSFMDQIDTRVCFLVIADGRLCSIAVRVNKAGCDPHEIVMSDGTFAVSQWTHVVVTQGVALNVYINGRRLESIHDVPYPKEKHSLTFTMGGAAQQPGFFGCMSGMNISSTLPEKDIARLYAAGPALYEPTKDCASVIAPCFEEESGGDSQPTSTISTLQRHEVLAKRSSEFSWHHVELYTPTDIEDIIIPKRVLEWVLDVLKARETAAIHSNSTFMNVAKLCISLLSTSMQLASNDGLAALVRKNYMERLRMEVLSWTATFPEFASLLLQSVTVRGGGRALRSHACTQCVFDILLSCVMQTSARNKELIDRSRSGTRASDGSATRLSPFSSALPPPPGISIQEANSTNIILRELSDCLLVNENLKLFQEDPKRFQRILSLTLHLPKECIKSVVILIEKLCRGEAELRQVFIFLFTPSSTSPTADTAKVRVLRMLFDIAQEDVAMCEMIQECYKGRGFAFLLLLVSGQNHSSEAIRVLAIGLLSLLMPLKSCAKFFKKSDGFDVLAMAITEPRNPIPLGIRTFDALIQVAFDEFRRRKEKKPEADGIAMRLMAAAHLSHRSRQRESAVASLTTPPAATSRLSSGRPSRRIFEYRGHMPTITVSQLGTRRGYSFEHTHDYGKVNEDFGELMILHKGSRYHSLKLPLALKTVLCALDSLIQTLVRRMSSPLSTANSSNVRRMPSGEPPYAATADYPASPLPRQESSTFVGNGSCSSLSASSDERVVIEVLNYLSKVVDYPKHALKLMDIQWLGGLWMAVRVFFERPSDSTGTEAARARSFAGEGAPASTTADEVAEARDLFESGAQRLHQDRSDFVNEVRQRTCTIIRKVVILDISSNERAQVRSIRDGDYPPRLVRIVLEEIARYFCVQKNGELVENASNVIRNLNSIFKDVQTALYPFPPSLGVAIVMAITNISVSSSMQVRHRMKNSSNLLTIRDNLAFFVLRESRRFLRLRKRSLNQLIDINANNSNSMTVLLYHLSNSIKENGINEVEVLVSLIQQLASADPAPLRELHNVIGANMEVIELKELLSSTSGGVMGSTKSPLQPSTCIFIPTPSDRTLSEAFNDMDSNAGGSVDRPHWGPGHGVGFNPLGDDVEPSAGAYTVRLLDWCQVHPEALAGVQKNIQNAMSALGLDKKDEKKEERSAFFGGSSGGGGVGGLSAKVSCGGATGVGYSERSRKEFQQLRVDVEEEIAKSTVASAASGTPAAA</sequence>
<feature type="compositionally biased region" description="Low complexity" evidence="1">
    <location>
        <begin position="98"/>
        <end position="113"/>
    </location>
</feature>
<gene>
    <name evidence="2" type="ORF">ABL78_4751</name>
</gene>
<feature type="compositionally biased region" description="Polar residues" evidence="1">
    <location>
        <begin position="1090"/>
        <end position="1100"/>
    </location>
</feature>
<feature type="region of interest" description="Disordered" evidence="1">
    <location>
        <begin position="79"/>
        <end position="116"/>
    </location>
</feature>
<dbReference type="OrthoDB" id="272104at2759"/>
<dbReference type="InterPro" id="IPR013320">
    <property type="entry name" value="ConA-like_dom_sf"/>
</dbReference>
<dbReference type="OMA" id="YSFEHTH"/>
<comment type="caution">
    <text evidence="2">The sequence shown here is derived from an EMBL/GenBank/DDBJ whole genome shotgun (WGS) entry which is preliminary data.</text>
</comment>
<keyword evidence="3" id="KW-1185">Reference proteome</keyword>
<dbReference type="InterPro" id="IPR050865">
    <property type="entry name" value="BEACH_Domain"/>
</dbReference>
<dbReference type="EMBL" id="LJSK01000143">
    <property type="protein sequence ID" value="KPI86198.1"/>
    <property type="molecule type" value="Genomic_DNA"/>
</dbReference>
<evidence type="ECO:0000313" key="2">
    <source>
        <dbReference type="EMBL" id="KPI86198.1"/>
    </source>
</evidence>
<feature type="compositionally biased region" description="Polar residues" evidence="1">
    <location>
        <begin position="1343"/>
        <end position="1359"/>
    </location>
</feature>
<feature type="region of interest" description="Disordered" evidence="1">
    <location>
        <begin position="1334"/>
        <end position="1359"/>
    </location>
</feature>
<dbReference type="Gene3D" id="2.60.120.200">
    <property type="match status" value="1"/>
</dbReference>
<evidence type="ECO:0000313" key="3">
    <source>
        <dbReference type="Proteomes" id="UP000038009"/>
    </source>
</evidence>
<protein>
    <submittedName>
        <fullName evidence="2">Uncharacterized protein</fullName>
    </submittedName>
</protein>
<dbReference type="Pfam" id="PF13385">
    <property type="entry name" value="Laminin_G_3"/>
    <property type="match status" value="1"/>
</dbReference>
<feature type="region of interest" description="Disordered" evidence="1">
    <location>
        <begin position="1084"/>
        <end position="1113"/>
    </location>
</feature>
<organism evidence="2 3">
    <name type="scientific">Leptomonas seymouri</name>
    <dbReference type="NCBI Taxonomy" id="5684"/>
    <lineage>
        <taxon>Eukaryota</taxon>
        <taxon>Discoba</taxon>
        <taxon>Euglenozoa</taxon>
        <taxon>Kinetoplastea</taxon>
        <taxon>Metakinetoplastina</taxon>
        <taxon>Trypanosomatida</taxon>
        <taxon>Trypanosomatidae</taxon>
        <taxon>Leishmaniinae</taxon>
        <taxon>Leptomonas</taxon>
    </lineage>
</organism>
<dbReference type="VEuPathDB" id="TriTrypDB:Lsey_0143_0160"/>
<proteinExistence type="predicted"/>
<dbReference type="Proteomes" id="UP000038009">
    <property type="component" value="Unassembled WGS sequence"/>
</dbReference>